<keyword evidence="1" id="KW-0812">Transmembrane</keyword>
<organism evidence="2 3">
    <name type="scientific">Papaver atlanticum</name>
    <dbReference type="NCBI Taxonomy" id="357466"/>
    <lineage>
        <taxon>Eukaryota</taxon>
        <taxon>Viridiplantae</taxon>
        <taxon>Streptophyta</taxon>
        <taxon>Embryophyta</taxon>
        <taxon>Tracheophyta</taxon>
        <taxon>Spermatophyta</taxon>
        <taxon>Magnoliopsida</taxon>
        <taxon>Ranunculales</taxon>
        <taxon>Papaveraceae</taxon>
        <taxon>Papaveroideae</taxon>
        <taxon>Papaver</taxon>
    </lineage>
</organism>
<evidence type="ECO:0000313" key="2">
    <source>
        <dbReference type="EMBL" id="KAI3898718.1"/>
    </source>
</evidence>
<evidence type="ECO:0000313" key="3">
    <source>
        <dbReference type="Proteomes" id="UP001202328"/>
    </source>
</evidence>
<dbReference type="Proteomes" id="UP001202328">
    <property type="component" value="Unassembled WGS sequence"/>
</dbReference>
<accession>A0AAD4XDB6</accession>
<feature type="transmembrane region" description="Helical" evidence="1">
    <location>
        <begin position="44"/>
        <end position="64"/>
    </location>
</feature>
<keyword evidence="1" id="KW-1133">Transmembrane helix</keyword>
<sequence length="67" mass="8035">VLKFVCDDDKTIAKLMNIWRQIIGSWKQWDFLEGSLPSTRMRSWLLTTFLSSWMFCSIISWSCWNVK</sequence>
<name>A0AAD4XDB6_9MAGN</name>
<dbReference type="EMBL" id="JAJJMB010011819">
    <property type="protein sequence ID" value="KAI3898718.1"/>
    <property type="molecule type" value="Genomic_DNA"/>
</dbReference>
<gene>
    <name evidence="2" type="ORF">MKW98_000831</name>
</gene>
<evidence type="ECO:0000256" key="1">
    <source>
        <dbReference type="SAM" id="Phobius"/>
    </source>
</evidence>
<dbReference type="AlphaFoldDB" id="A0AAD4XDB6"/>
<keyword evidence="3" id="KW-1185">Reference proteome</keyword>
<comment type="caution">
    <text evidence="2">The sequence shown here is derived from an EMBL/GenBank/DDBJ whole genome shotgun (WGS) entry which is preliminary data.</text>
</comment>
<protein>
    <submittedName>
        <fullName evidence="2">Uncharacterized protein</fullName>
    </submittedName>
</protein>
<reference evidence="2" key="1">
    <citation type="submission" date="2022-04" db="EMBL/GenBank/DDBJ databases">
        <title>A functionally conserved STORR gene fusion in Papaver species that diverged 16.8 million years ago.</title>
        <authorList>
            <person name="Catania T."/>
        </authorList>
    </citation>
    <scope>NUCLEOTIDE SEQUENCE</scope>
    <source>
        <strain evidence="2">S-188037</strain>
    </source>
</reference>
<proteinExistence type="predicted"/>
<keyword evidence="1" id="KW-0472">Membrane</keyword>
<feature type="non-terminal residue" evidence="2">
    <location>
        <position position="1"/>
    </location>
</feature>